<dbReference type="EMBL" id="OK040792">
    <property type="protein sequence ID" value="UDL16197.1"/>
    <property type="molecule type" value="Genomic_DNA"/>
</dbReference>
<reference evidence="1" key="1">
    <citation type="submission" date="2021-09" db="EMBL/GenBank/DDBJ databases">
        <authorList>
            <person name="Colton S."/>
            <person name="McKinney A."/>
            <person name="Ashley L."/>
            <person name="Annie C."/>
            <person name="Elissa F."/>
            <person name="Lindsey D."/>
            <person name="Brady H."/>
            <person name="Batt M.A."/>
            <person name="Denae B."/>
            <person name="Molloy S.D."/>
            <person name="Garlena R.A."/>
            <person name="Russell D.A."/>
            <person name="Jacobs-Sera D."/>
            <person name="Hatfull G.F."/>
        </authorList>
    </citation>
    <scope>NUCLEOTIDE SEQUENCE</scope>
</reference>
<accession>A0AAE8YAH4</accession>
<protein>
    <submittedName>
        <fullName evidence="1">Uncharacterized protein</fullName>
    </submittedName>
</protein>
<sequence length="293" mass="32252">MTAADPLDMSDLPRHTVRRVMTAEEATELVGTTVPRLDPTDALNRGGLWLDEETGEPVLGLFPCPELPALRQAILGVRERGAFTMSAPRAATGNRQRSVTFGYRPRKPAMRQEGCVLTAFNRDFPDEAAFLAHYSDVLAAQLGSAFPEIEVMGRDTIAQVLPDWRLSSSSLWTSGVINKESSLPYHRDGNNFPAWSVMPVIRRGVRGGHLHIPEYGFTVPARDGYTVAFYGKGLVHGVTPMTKTARDGYRISVVYYALQGLKDCHTFAEETARARAKRTAREDSMGAGKVLTK</sequence>
<gene>
    <name evidence="1" type="primary">1</name>
    <name evidence="1" type="ORF">SEA_KOZIE_1</name>
</gene>
<organism evidence="1 2">
    <name type="scientific">Microbacterium phage Kozie</name>
    <dbReference type="NCBI Taxonomy" id="2885981"/>
    <lineage>
        <taxon>Viruses</taxon>
        <taxon>Duplodnaviria</taxon>
        <taxon>Heunggongvirae</taxon>
        <taxon>Uroviricota</taxon>
        <taxon>Caudoviricetes</taxon>
        <taxon>Kutznervirinae</taxon>
        <taxon>Kozievirus</taxon>
        <taxon>Kozievirus kozie</taxon>
    </lineage>
</organism>
<evidence type="ECO:0000313" key="1">
    <source>
        <dbReference type="EMBL" id="UDL16197.1"/>
    </source>
</evidence>
<keyword evidence="2" id="KW-1185">Reference proteome</keyword>
<dbReference type="GeneID" id="80004472"/>
<name>A0AAE8YAH4_9CAUD</name>
<proteinExistence type="predicted"/>
<dbReference type="KEGG" id="vg:80004472"/>
<dbReference type="RefSeq" id="YP_010750729.1">
    <property type="nucleotide sequence ID" value="NC_073362.1"/>
</dbReference>
<dbReference type="Proteomes" id="UP000827716">
    <property type="component" value="Segment"/>
</dbReference>
<dbReference type="Gene3D" id="3.60.130.30">
    <property type="match status" value="1"/>
</dbReference>
<evidence type="ECO:0000313" key="2">
    <source>
        <dbReference type="Proteomes" id="UP000827716"/>
    </source>
</evidence>